<name>A0A378UJ70_BERDE</name>
<evidence type="ECO:0008006" key="4">
    <source>
        <dbReference type="Google" id="ProtNLM"/>
    </source>
</evidence>
<keyword evidence="1" id="KW-1133">Transmembrane helix</keyword>
<keyword evidence="1" id="KW-0472">Membrane</keyword>
<feature type="transmembrane region" description="Helical" evidence="1">
    <location>
        <begin position="35"/>
        <end position="54"/>
    </location>
</feature>
<evidence type="ECO:0000313" key="3">
    <source>
        <dbReference type="Proteomes" id="UP000254651"/>
    </source>
</evidence>
<reference evidence="2 3" key="1">
    <citation type="submission" date="2018-06" db="EMBL/GenBank/DDBJ databases">
        <authorList>
            <consortium name="Pathogen Informatics"/>
            <person name="Doyle S."/>
        </authorList>
    </citation>
    <scope>NUCLEOTIDE SEQUENCE [LARGE SCALE GENOMIC DNA]</scope>
    <source>
        <strain evidence="2 3">NCTC10295</strain>
    </source>
</reference>
<keyword evidence="3" id="KW-1185">Reference proteome</keyword>
<keyword evidence="1" id="KW-0812">Transmembrane</keyword>
<proteinExistence type="predicted"/>
<dbReference type="PROSITE" id="PS51257">
    <property type="entry name" value="PROKAR_LIPOPROTEIN"/>
    <property type="match status" value="1"/>
</dbReference>
<dbReference type="RefSeq" id="WP_066078990.1">
    <property type="nucleotide sequence ID" value="NZ_CP181246.1"/>
</dbReference>
<dbReference type="EMBL" id="UGQS01000002">
    <property type="protein sequence ID" value="STZ77444.1"/>
    <property type="molecule type" value="Genomic_DNA"/>
</dbReference>
<gene>
    <name evidence="2" type="ORF">NCTC10295_02261</name>
</gene>
<sequence>MFASQKIKSVFGMGAVGLLAATALSGCVVSDDPAVNTVATVATVGTAAALFYSISDGYYYDSRYNRLPRGYRPAQHVRVKRIDDMAHYRRQYPLNQRALYRQREENRVL</sequence>
<accession>A0A378UJ70</accession>
<organism evidence="2 3">
    <name type="scientific">Bergeriella denitrificans</name>
    <name type="common">Neisseria denitrificans</name>
    <dbReference type="NCBI Taxonomy" id="494"/>
    <lineage>
        <taxon>Bacteria</taxon>
        <taxon>Pseudomonadati</taxon>
        <taxon>Pseudomonadota</taxon>
        <taxon>Betaproteobacteria</taxon>
        <taxon>Neisseriales</taxon>
        <taxon>Neisseriaceae</taxon>
        <taxon>Bergeriella</taxon>
    </lineage>
</organism>
<evidence type="ECO:0000256" key="1">
    <source>
        <dbReference type="SAM" id="Phobius"/>
    </source>
</evidence>
<evidence type="ECO:0000313" key="2">
    <source>
        <dbReference type="EMBL" id="STZ77444.1"/>
    </source>
</evidence>
<protein>
    <recommendedName>
        <fullName evidence="4">Lipoprotein</fullName>
    </recommendedName>
</protein>
<dbReference type="Proteomes" id="UP000254651">
    <property type="component" value="Unassembled WGS sequence"/>
</dbReference>
<dbReference type="AlphaFoldDB" id="A0A378UJ70"/>